<proteinExistence type="inferred from homology"/>
<dbReference type="UniPathway" id="UPA00219"/>
<evidence type="ECO:0000259" key="9">
    <source>
        <dbReference type="PROSITE" id="PS52029"/>
    </source>
</evidence>
<dbReference type="AlphaFoldDB" id="A0A4Q1CEQ9"/>
<dbReference type="OrthoDB" id="9809748at2"/>
<dbReference type="PANTHER" id="PTHR36699:SF1">
    <property type="entry name" value="L,D-TRANSPEPTIDASE YAFK-RELATED"/>
    <property type="match status" value="1"/>
</dbReference>
<dbReference type="PROSITE" id="PS52029">
    <property type="entry name" value="LD_TPASE"/>
    <property type="match status" value="1"/>
</dbReference>
<name>A0A4Q1CEQ9_9BACT</name>
<evidence type="ECO:0000256" key="4">
    <source>
        <dbReference type="ARBA" id="ARBA00022960"/>
    </source>
</evidence>
<keyword evidence="4 7" id="KW-0133">Cell shape</keyword>
<dbReference type="GO" id="GO:0008360">
    <property type="term" value="P:regulation of cell shape"/>
    <property type="evidence" value="ECO:0007669"/>
    <property type="project" value="UniProtKB-UniRule"/>
</dbReference>
<evidence type="ECO:0000313" key="10">
    <source>
        <dbReference type="EMBL" id="RXK58378.1"/>
    </source>
</evidence>
<comment type="similarity">
    <text evidence="2">Belongs to the YkuD family.</text>
</comment>
<comment type="caution">
    <text evidence="10">The sequence shown here is derived from an EMBL/GenBank/DDBJ whole genome shotgun (WGS) entry which is preliminary data.</text>
</comment>
<feature type="active site" description="Nucleophile" evidence="7">
    <location>
        <position position="169"/>
    </location>
</feature>
<dbReference type="InterPro" id="IPR038063">
    <property type="entry name" value="Transpep_catalytic_dom"/>
</dbReference>
<feature type="chain" id="PRO_5020603901" description="L,D-TPase catalytic domain-containing protein" evidence="8">
    <location>
        <begin position="22"/>
        <end position="390"/>
    </location>
</feature>
<evidence type="ECO:0000256" key="7">
    <source>
        <dbReference type="PROSITE-ProRule" id="PRU01373"/>
    </source>
</evidence>
<evidence type="ECO:0000313" key="11">
    <source>
        <dbReference type="Proteomes" id="UP000290204"/>
    </source>
</evidence>
<evidence type="ECO:0000256" key="1">
    <source>
        <dbReference type="ARBA" id="ARBA00004752"/>
    </source>
</evidence>
<organism evidence="10 11">
    <name type="scientific">Lacibacter luteus</name>
    <dbReference type="NCBI Taxonomy" id="2508719"/>
    <lineage>
        <taxon>Bacteria</taxon>
        <taxon>Pseudomonadati</taxon>
        <taxon>Bacteroidota</taxon>
        <taxon>Chitinophagia</taxon>
        <taxon>Chitinophagales</taxon>
        <taxon>Chitinophagaceae</taxon>
        <taxon>Lacibacter</taxon>
    </lineage>
</organism>
<dbReference type="PANTHER" id="PTHR36699">
    <property type="entry name" value="LD-TRANSPEPTIDASE"/>
    <property type="match status" value="1"/>
</dbReference>
<evidence type="ECO:0000256" key="2">
    <source>
        <dbReference type="ARBA" id="ARBA00005992"/>
    </source>
</evidence>
<dbReference type="CDD" id="cd16913">
    <property type="entry name" value="YkuD_like"/>
    <property type="match status" value="1"/>
</dbReference>
<protein>
    <recommendedName>
        <fullName evidence="9">L,D-TPase catalytic domain-containing protein</fullName>
    </recommendedName>
</protein>
<evidence type="ECO:0000256" key="8">
    <source>
        <dbReference type="SAM" id="SignalP"/>
    </source>
</evidence>
<dbReference type="GO" id="GO:0004180">
    <property type="term" value="F:carboxypeptidase activity"/>
    <property type="evidence" value="ECO:0007669"/>
    <property type="project" value="UniProtKB-ARBA"/>
</dbReference>
<evidence type="ECO:0000256" key="6">
    <source>
        <dbReference type="ARBA" id="ARBA00023316"/>
    </source>
</evidence>
<feature type="signal peptide" evidence="8">
    <location>
        <begin position="1"/>
        <end position="21"/>
    </location>
</feature>
<reference evidence="10 11" key="1">
    <citation type="submission" date="2019-01" db="EMBL/GenBank/DDBJ databases">
        <title>Lacibacter sp. strain TTM-7.</title>
        <authorList>
            <person name="Chen W.-M."/>
        </authorList>
    </citation>
    <scope>NUCLEOTIDE SEQUENCE [LARGE SCALE GENOMIC DNA]</scope>
    <source>
        <strain evidence="10 11">TTM-7</strain>
    </source>
</reference>
<dbReference type="GO" id="GO:0071555">
    <property type="term" value="P:cell wall organization"/>
    <property type="evidence" value="ECO:0007669"/>
    <property type="project" value="UniProtKB-UniRule"/>
</dbReference>
<dbReference type="Proteomes" id="UP000290204">
    <property type="component" value="Unassembled WGS sequence"/>
</dbReference>
<dbReference type="GO" id="GO:0009252">
    <property type="term" value="P:peptidoglycan biosynthetic process"/>
    <property type="evidence" value="ECO:0007669"/>
    <property type="project" value="UniProtKB-UniPathway"/>
</dbReference>
<keyword evidence="11" id="KW-1185">Reference proteome</keyword>
<keyword evidence="5 7" id="KW-0573">Peptidoglycan synthesis</keyword>
<dbReference type="InterPro" id="IPR005490">
    <property type="entry name" value="LD_TPept_cat_dom"/>
</dbReference>
<feature type="domain" description="L,D-TPase catalytic" evidence="9">
    <location>
        <begin position="67"/>
        <end position="200"/>
    </location>
</feature>
<keyword evidence="8" id="KW-0732">Signal</keyword>
<dbReference type="GO" id="GO:0016740">
    <property type="term" value="F:transferase activity"/>
    <property type="evidence" value="ECO:0007669"/>
    <property type="project" value="UniProtKB-KW"/>
</dbReference>
<dbReference type="RefSeq" id="WP_129132178.1">
    <property type="nucleotide sequence ID" value="NZ_SDHW01000006.1"/>
</dbReference>
<dbReference type="EMBL" id="SDHW01000006">
    <property type="protein sequence ID" value="RXK58378.1"/>
    <property type="molecule type" value="Genomic_DNA"/>
</dbReference>
<sequence>MLNKGLFLIVTFTAALSVAFAQSPYEGSNATVTAARNFKGAGIFSRVEDSLRKELREKGFQWPAKYMYIRSFKHEKQLEVWLKNDWSETFELFKVYKVCATSGTYGPKRKEGDKQIPEGFYYINEFKPNSNYHLALGLNYPNVSDAILSDQNKPGGDIYIHGNCVTIGCLPLTDSLIEQVYYLASVVKDQGQDFIPVHIFPARYDSKKSMEQVMQRAKNKTEVQKFAAQIQDAYEYFEDTHQLPTVLIAKNGQYVVSTNPETPKVKRIKIIETNNPVNPYAAWALEEKVDRVPFYKDGNAALQRWLFNLSQSLVPMLNGNSSMSVQVEFIVDKNGNTALATVIRGGYTELNRVIKQKFEQELKWQPALKGDQPVNTKLVQNLNIVAPEDL</sequence>
<accession>A0A4Q1CEQ9</accession>
<keyword evidence="3" id="KW-0808">Transferase</keyword>
<feature type="active site" description="Proton donor/acceptor" evidence="7">
    <location>
        <position position="161"/>
    </location>
</feature>
<dbReference type="SUPFAM" id="SSF141523">
    <property type="entry name" value="L,D-transpeptidase catalytic domain-like"/>
    <property type="match status" value="1"/>
</dbReference>
<dbReference type="Pfam" id="PF03734">
    <property type="entry name" value="YkuD"/>
    <property type="match status" value="1"/>
</dbReference>
<gene>
    <name evidence="10" type="ORF">ESA94_17205</name>
</gene>
<evidence type="ECO:0000256" key="5">
    <source>
        <dbReference type="ARBA" id="ARBA00022984"/>
    </source>
</evidence>
<evidence type="ECO:0000256" key="3">
    <source>
        <dbReference type="ARBA" id="ARBA00022679"/>
    </source>
</evidence>
<keyword evidence="6 7" id="KW-0961">Cell wall biogenesis/degradation</keyword>
<comment type="pathway">
    <text evidence="1 7">Cell wall biogenesis; peptidoglycan biosynthesis.</text>
</comment>